<protein>
    <recommendedName>
        <fullName evidence="4">Auto-transporter adhesin head GIN domain-containing protein</fullName>
    </recommendedName>
</protein>
<evidence type="ECO:0000313" key="2">
    <source>
        <dbReference type="EMBL" id="TWQ52234.1"/>
    </source>
</evidence>
<dbReference type="Proteomes" id="UP000320455">
    <property type="component" value="Unassembled WGS sequence"/>
</dbReference>
<evidence type="ECO:0000313" key="3">
    <source>
        <dbReference type="Proteomes" id="UP000320455"/>
    </source>
</evidence>
<sequence length="123" mass="12894">MQKRKIVLVANAAAVILMLTGCQWSATIRKKVGQPAEGEITISGGGRSSVLKNMGLVSAAISATDIYIETAGTDFNLNSIGNVAITLSDDAGNLLASSTFPWVKSGTKLVLQNPETVQSWLNS</sequence>
<reference evidence="3" key="1">
    <citation type="journal article" date="2020" name="Phytopathology">
        <title>Genomic acquisitions in emerging populations of Xanthomonas vasicola pv. vasculorum infecting corn in the U.S. and Argentina.</title>
        <authorList>
            <person name="Perez-Quintero A.L."/>
        </authorList>
    </citation>
    <scope>NUCLEOTIDE SEQUENCE [LARGE SCALE GENOMIC DNA]</scope>
    <source>
        <strain evidence="3">Xvh-L</strain>
    </source>
</reference>
<dbReference type="AlphaFoldDB" id="A0ABD7S948"/>
<dbReference type="PROSITE" id="PS51257">
    <property type="entry name" value="PROKAR_LIPOPROTEIN"/>
    <property type="match status" value="1"/>
</dbReference>
<dbReference type="EMBL" id="VOCK01000019">
    <property type="protein sequence ID" value="TWQ52234.1"/>
    <property type="molecule type" value="Genomic_DNA"/>
</dbReference>
<proteinExistence type="predicted"/>
<accession>A0ABD7S948</accession>
<gene>
    <name evidence="2" type="ORF">FQK01_12995</name>
</gene>
<keyword evidence="3" id="KW-1185">Reference proteome</keyword>
<comment type="caution">
    <text evidence="2">The sequence shown here is derived from an EMBL/GenBank/DDBJ whole genome shotgun (WGS) entry which is preliminary data.</text>
</comment>
<feature type="chain" id="PRO_5044876687" description="Auto-transporter adhesin head GIN domain-containing protein" evidence="1">
    <location>
        <begin position="27"/>
        <end position="123"/>
    </location>
</feature>
<evidence type="ECO:0008006" key="4">
    <source>
        <dbReference type="Google" id="ProtNLM"/>
    </source>
</evidence>
<name>A0ABD7S948_XANVA</name>
<keyword evidence="1" id="KW-0732">Signal</keyword>
<organism evidence="2 3">
    <name type="scientific">Xanthomonas vasicola</name>
    <dbReference type="NCBI Taxonomy" id="56459"/>
    <lineage>
        <taxon>Bacteria</taxon>
        <taxon>Pseudomonadati</taxon>
        <taxon>Pseudomonadota</taxon>
        <taxon>Gammaproteobacteria</taxon>
        <taxon>Lysobacterales</taxon>
        <taxon>Lysobacteraceae</taxon>
        <taxon>Xanthomonas</taxon>
    </lineage>
</organism>
<evidence type="ECO:0000256" key="1">
    <source>
        <dbReference type="SAM" id="SignalP"/>
    </source>
</evidence>
<feature type="signal peptide" evidence="1">
    <location>
        <begin position="1"/>
        <end position="26"/>
    </location>
</feature>
<dbReference type="RefSeq" id="WP_125523556.1">
    <property type="nucleotide sequence ID" value="NZ_JAUPCK020000024.1"/>
</dbReference>